<feature type="transmembrane region" description="Helical" evidence="1">
    <location>
        <begin position="158"/>
        <end position="178"/>
    </location>
</feature>
<organism evidence="2 3">
    <name type="scientific">Xylaria grammica</name>
    <dbReference type="NCBI Taxonomy" id="363999"/>
    <lineage>
        <taxon>Eukaryota</taxon>
        <taxon>Fungi</taxon>
        <taxon>Dikarya</taxon>
        <taxon>Ascomycota</taxon>
        <taxon>Pezizomycotina</taxon>
        <taxon>Sordariomycetes</taxon>
        <taxon>Xylariomycetidae</taxon>
        <taxon>Xylariales</taxon>
        <taxon>Xylariaceae</taxon>
        <taxon>Xylaria</taxon>
    </lineage>
</organism>
<dbReference type="EMBL" id="RYZI01000576">
    <property type="protein sequence ID" value="RWA04393.1"/>
    <property type="molecule type" value="Genomic_DNA"/>
</dbReference>
<evidence type="ECO:0000256" key="1">
    <source>
        <dbReference type="SAM" id="Phobius"/>
    </source>
</evidence>
<keyword evidence="1" id="KW-0472">Membrane</keyword>
<gene>
    <name evidence="2" type="ORF">EKO27_g10709</name>
</gene>
<dbReference type="AlphaFoldDB" id="A0A439CQG9"/>
<feature type="transmembrane region" description="Helical" evidence="1">
    <location>
        <begin position="190"/>
        <end position="209"/>
    </location>
</feature>
<sequence>MGSTQTIQHLDILARISEVVTLENTPFLAAAGVSFLCGYLQYYYSVLLSLREGKGPFPLWMHLFYFAHDTSWSILLSKAAPDYGNHWFLIGTCWGMRLWNLLEIVCIYRAVFVESEELSADQLRSHSKGPSLWYIAVFTTMMYSFIFLGIAFMGPTSFFGWAAICNVIMAFGPTTTWLRRGSRDGLSISLALVIVASTVFTFAPFGMWIQLAPELYDNYTYYFTGAVLTVLSITNVFTVASYPPKTTRKGQAAPIW</sequence>
<feature type="transmembrane region" description="Helical" evidence="1">
    <location>
        <begin position="132"/>
        <end position="152"/>
    </location>
</feature>
<dbReference type="Proteomes" id="UP000286045">
    <property type="component" value="Unassembled WGS sequence"/>
</dbReference>
<feature type="transmembrane region" description="Helical" evidence="1">
    <location>
        <begin position="221"/>
        <end position="242"/>
    </location>
</feature>
<protein>
    <submittedName>
        <fullName evidence="2">Uncharacterized protein</fullName>
    </submittedName>
</protein>
<keyword evidence="3" id="KW-1185">Reference proteome</keyword>
<proteinExistence type="predicted"/>
<name>A0A439CQG9_9PEZI</name>
<keyword evidence="1" id="KW-0812">Transmembrane</keyword>
<evidence type="ECO:0000313" key="2">
    <source>
        <dbReference type="EMBL" id="RWA04393.1"/>
    </source>
</evidence>
<comment type="caution">
    <text evidence="2">The sequence shown here is derived from an EMBL/GenBank/DDBJ whole genome shotgun (WGS) entry which is preliminary data.</text>
</comment>
<evidence type="ECO:0000313" key="3">
    <source>
        <dbReference type="Proteomes" id="UP000286045"/>
    </source>
</evidence>
<reference evidence="2 3" key="1">
    <citation type="submission" date="2018-12" db="EMBL/GenBank/DDBJ databases">
        <title>Draft genome sequence of Xylaria grammica IHI A82.</title>
        <authorList>
            <person name="Buettner E."/>
            <person name="Kellner H."/>
        </authorList>
    </citation>
    <scope>NUCLEOTIDE SEQUENCE [LARGE SCALE GENOMIC DNA]</scope>
    <source>
        <strain evidence="2 3">IHI A82</strain>
    </source>
</reference>
<accession>A0A439CQG9</accession>
<keyword evidence="1" id="KW-1133">Transmembrane helix</keyword>